<protein>
    <recommendedName>
        <fullName evidence="9">CBS-domain-containing protein</fullName>
    </recommendedName>
</protein>
<dbReference type="PROSITE" id="PS51371">
    <property type="entry name" value="CBS"/>
    <property type="match status" value="3"/>
</dbReference>
<dbReference type="Pfam" id="PF00564">
    <property type="entry name" value="PB1"/>
    <property type="match status" value="1"/>
</dbReference>
<feature type="compositionally biased region" description="Basic and acidic residues" evidence="3">
    <location>
        <begin position="28"/>
        <end position="43"/>
    </location>
</feature>
<dbReference type="SUPFAM" id="SSF54277">
    <property type="entry name" value="CAD &amp; PB1 domains"/>
    <property type="match status" value="1"/>
</dbReference>
<dbReference type="Pfam" id="PF00571">
    <property type="entry name" value="CBS"/>
    <property type="match status" value="3"/>
</dbReference>
<keyword evidence="2" id="KW-0129">CBS domain</keyword>
<dbReference type="SMART" id="SM00116">
    <property type="entry name" value="CBS"/>
    <property type="match status" value="3"/>
</dbReference>
<dbReference type="InterPro" id="IPR000270">
    <property type="entry name" value="PB1_dom"/>
</dbReference>
<dbReference type="AlphaFoldDB" id="A0AAD5TUA3"/>
<keyword evidence="8" id="KW-1185">Reference proteome</keyword>
<reference evidence="7" key="1">
    <citation type="submission" date="2020-05" db="EMBL/GenBank/DDBJ databases">
        <title>Phylogenomic resolution of chytrid fungi.</title>
        <authorList>
            <person name="Stajich J.E."/>
            <person name="Amses K."/>
            <person name="Simmons R."/>
            <person name="Seto K."/>
            <person name="Myers J."/>
            <person name="Bonds A."/>
            <person name="Quandt C.A."/>
            <person name="Barry K."/>
            <person name="Liu P."/>
            <person name="Grigoriev I."/>
            <person name="Longcore J.E."/>
            <person name="James T.Y."/>
        </authorList>
    </citation>
    <scope>NUCLEOTIDE SEQUENCE</scope>
    <source>
        <strain evidence="7">JEL0379</strain>
    </source>
</reference>
<feature type="domain" description="CBS" evidence="5">
    <location>
        <begin position="260"/>
        <end position="320"/>
    </location>
</feature>
<dbReference type="Gene3D" id="3.10.580.10">
    <property type="entry name" value="CBS-domain"/>
    <property type="match status" value="2"/>
</dbReference>
<feature type="region of interest" description="Disordered" evidence="3">
    <location>
        <begin position="417"/>
        <end position="447"/>
    </location>
</feature>
<dbReference type="Proteomes" id="UP001212152">
    <property type="component" value="Unassembled WGS sequence"/>
</dbReference>
<evidence type="ECO:0000256" key="2">
    <source>
        <dbReference type="PROSITE-ProRule" id="PRU00703"/>
    </source>
</evidence>
<feature type="domain" description="CBS" evidence="5">
    <location>
        <begin position="67"/>
        <end position="125"/>
    </location>
</feature>
<feature type="domain" description="CBS" evidence="5">
    <location>
        <begin position="328"/>
        <end position="383"/>
    </location>
</feature>
<feature type="domain" description="PB1" evidence="6">
    <location>
        <begin position="493"/>
        <end position="583"/>
    </location>
</feature>
<dbReference type="Gene3D" id="3.10.20.90">
    <property type="entry name" value="Phosphatidylinositol 3-kinase Catalytic Subunit, Chain A, domain 1"/>
    <property type="match status" value="1"/>
</dbReference>
<feature type="region of interest" description="Disordered" evidence="3">
    <location>
        <begin position="164"/>
        <end position="188"/>
    </location>
</feature>
<proteinExistence type="predicted"/>
<sequence>MMTTNEAQRGAPVRSSTAPDVLRTRNRKRDDAIRKKVEQELARKKTGRRQSGSSTPRRIKSGTVSSLRPAPAIIILESSRIVQAAQLMAAKRTDAVLVVTQAGSLVGILTDKDIAYRVVAPGLDVRTTTVASVMTKEPISVYDKGNRNDALSIMVSRRFRHLPVITDSKGPEDDDDEDEDPTFEPGSSTSVVGLLDITKCVFERLDDLERKVNEDENIISAMEALERRGTMMADQVGLMRTQHGCPDVGSVLSQLEVEHMDHIVPEIPFKATVRDAAKAMKENNQTAVLVKSGEADDRIGGICTTKDIVLRVIAASLDPSTTSVVRVMTPHPDAVTVETSVLEALKKLHSGHYLHLPVVDGSTPVGLVDMMTLTISMLTYLASKDKDTAAGAAAQAESGPMWNHFWNSTFAGGSNLESESDRLSAASDSITGSGLSYPPAPAPTERTQSSFVGRRQSSMYGLESPQGHQQYRGHDEMSHGAGSTLNGRSVVDESQFAFKLRDGRTGKVFRIVSRVDSLPELIAKVHEKCGPDALDMTASDESSRLNYLDDEGDVISISTDRDLEEAVDMARAAGWKRLMIFLGELPPSAATGGVMNSSFSRSAAAIDVDDSVSSVSASSSPLVRRKAMQHSSTSEVGVGERAMVVRDETAVAREESEVIRFLRDAPLPINVAISGSIILVLGIVFVKMIK</sequence>
<dbReference type="SMART" id="SM00666">
    <property type="entry name" value="PB1"/>
    <property type="match status" value="1"/>
</dbReference>
<dbReference type="PROSITE" id="PS51745">
    <property type="entry name" value="PB1"/>
    <property type="match status" value="1"/>
</dbReference>
<keyword evidence="1" id="KW-0677">Repeat</keyword>
<evidence type="ECO:0000313" key="8">
    <source>
        <dbReference type="Proteomes" id="UP001212152"/>
    </source>
</evidence>
<feature type="transmembrane region" description="Helical" evidence="4">
    <location>
        <begin position="667"/>
        <end position="686"/>
    </location>
</feature>
<dbReference type="CDD" id="cd17782">
    <property type="entry name" value="CBS_pair_MUG70_2"/>
    <property type="match status" value="1"/>
</dbReference>
<dbReference type="SUPFAM" id="SSF54631">
    <property type="entry name" value="CBS-domain pair"/>
    <property type="match status" value="2"/>
</dbReference>
<dbReference type="InterPro" id="IPR000644">
    <property type="entry name" value="CBS_dom"/>
</dbReference>
<feature type="region of interest" description="Disordered" evidence="3">
    <location>
        <begin position="1"/>
        <end position="64"/>
    </location>
</feature>
<keyword evidence="4" id="KW-0472">Membrane</keyword>
<feature type="compositionally biased region" description="Polar residues" evidence="3">
    <location>
        <begin position="49"/>
        <end position="64"/>
    </location>
</feature>
<dbReference type="InterPro" id="IPR053793">
    <property type="entry name" value="PB1-like"/>
</dbReference>
<dbReference type="PANTHER" id="PTHR48108">
    <property type="entry name" value="CBS DOMAIN-CONTAINING PROTEIN CBSX2, CHLOROPLASTIC"/>
    <property type="match status" value="1"/>
</dbReference>
<evidence type="ECO:0000256" key="1">
    <source>
        <dbReference type="ARBA" id="ARBA00022737"/>
    </source>
</evidence>
<evidence type="ECO:0000256" key="4">
    <source>
        <dbReference type="SAM" id="Phobius"/>
    </source>
</evidence>
<evidence type="ECO:0000259" key="5">
    <source>
        <dbReference type="PROSITE" id="PS51371"/>
    </source>
</evidence>
<gene>
    <name evidence="7" type="ORF">HDU87_002558</name>
</gene>
<feature type="region of interest" description="Disordered" evidence="3">
    <location>
        <begin position="461"/>
        <end position="481"/>
    </location>
</feature>
<evidence type="ECO:0000259" key="6">
    <source>
        <dbReference type="PROSITE" id="PS51745"/>
    </source>
</evidence>
<evidence type="ECO:0008006" key="9">
    <source>
        <dbReference type="Google" id="ProtNLM"/>
    </source>
</evidence>
<keyword evidence="4" id="KW-0812">Transmembrane</keyword>
<accession>A0AAD5TUA3</accession>
<evidence type="ECO:0000313" key="7">
    <source>
        <dbReference type="EMBL" id="KAJ3184992.1"/>
    </source>
</evidence>
<organism evidence="7 8">
    <name type="scientific">Geranomyces variabilis</name>
    <dbReference type="NCBI Taxonomy" id="109894"/>
    <lineage>
        <taxon>Eukaryota</taxon>
        <taxon>Fungi</taxon>
        <taxon>Fungi incertae sedis</taxon>
        <taxon>Chytridiomycota</taxon>
        <taxon>Chytridiomycota incertae sedis</taxon>
        <taxon>Chytridiomycetes</taxon>
        <taxon>Spizellomycetales</taxon>
        <taxon>Powellomycetaceae</taxon>
        <taxon>Geranomyces</taxon>
    </lineage>
</organism>
<comment type="caution">
    <text evidence="7">The sequence shown here is derived from an EMBL/GenBank/DDBJ whole genome shotgun (WGS) entry which is preliminary data.</text>
</comment>
<feature type="compositionally biased region" description="Acidic residues" evidence="3">
    <location>
        <begin position="172"/>
        <end position="182"/>
    </location>
</feature>
<name>A0AAD5TUA3_9FUNG</name>
<dbReference type="PANTHER" id="PTHR48108:SF26">
    <property type="entry name" value="CBS DOMAIN-CONTAINING PROTEIN DDB_G0289609"/>
    <property type="match status" value="1"/>
</dbReference>
<dbReference type="InterPro" id="IPR051462">
    <property type="entry name" value="CBS_domain-containing"/>
</dbReference>
<evidence type="ECO:0000256" key="3">
    <source>
        <dbReference type="SAM" id="MobiDB-lite"/>
    </source>
</evidence>
<keyword evidence="4" id="KW-1133">Transmembrane helix</keyword>
<dbReference type="InterPro" id="IPR046342">
    <property type="entry name" value="CBS_dom_sf"/>
</dbReference>
<dbReference type="EMBL" id="JADGJQ010000002">
    <property type="protein sequence ID" value="KAJ3184992.1"/>
    <property type="molecule type" value="Genomic_DNA"/>
</dbReference>